<dbReference type="AlphaFoldDB" id="A0A150WJC2"/>
<keyword evidence="4 6" id="KW-0472">Membrane</keyword>
<dbReference type="InterPro" id="IPR010432">
    <property type="entry name" value="RDD"/>
</dbReference>
<dbReference type="OrthoDB" id="5292609at2"/>
<proteinExistence type="predicted"/>
<evidence type="ECO:0000256" key="1">
    <source>
        <dbReference type="ARBA" id="ARBA00004141"/>
    </source>
</evidence>
<feature type="transmembrane region" description="Helical" evidence="6">
    <location>
        <begin position="118"/>
        <end position="136"/>
    </location>
</feature>
<keyword evidence="3 6" id="KW-1133">Transmembrane helix</keyword>
<comment type="caution">
    <text evidence="8">The sequence shown here is derived from an EMBL/GenBank/DDBJ whole genome shotgun (WGS) entry which is preliminary data.</text>
</comment>
<dbReference type="GO" id="GO:0016020">
    <property type="term" value="C:membrane"/>
    <property type="evidence" value="ECO:0007669"/>
    <property type="project" value="UniProtKB-SubCell"/>
</dbReference>
<name>A0A150WJC2_BDEBC</name>
<sequence length="207" mass="22989">MNKEEIKSSNLERAPLEREAPRPLESPGIQRTPLVPPGVLDIFPKKSPVNFDQNTGFHGGPSARRKGYRLALWSMLASIIDGLILISLSSVFMMAFALIVNTSVGSFVQETFHHQHRLILFAEIFAVAGWMYLIGVRTLMGSTIGEWACELRLGQPQERLKSGYVLRVIWRSTIIVLTGVITLPICSLIFGRDLAGVLSGLRLFSLK</sequence>
<gene>
    <name evidence="8" type="ORF">AZI86_13805</name>
</gene>
<evidence type="ECO:0000256" key="3">
    <source>
        <dbReference type="ARBA" id="ARBA00022989"/>
    </source>
</evidence>
<dbReference type="Pfam" id="PF06271">
    <property type="entry name" value="RDD"/>
    <property type="match status" value="1"/>
</dbReference>
<dbReference type="RefSeq" id="WP_061835781.1">
    <property type="nucleotide sequence ID" value="NZ_LUKE01000003.1"/>
</dbReference>
<evidence type="ECO:0000259" key="7">
    <source>
        <dbReference type="Pfam" id="PF06271"/>
    </source>
</evidence>
<comment type="subcellular location">
    <subcellularLocation>
        <location evidence="1">Membrane</location>
        <topology evidence="1">Multi-pass membrane protein</topology>
    </subcellularLocation>
</comment>
<protein>
    <recommendedName>
        <fullName evidence="7">RDD domain-containing protein</fullName>
    </recommendedName>
</protein>
<evidence type="ECO:0000256" key="4">
    <source>
        <dbReference type="ARBA" id="ARBA00023136"/>
    </source>
</evidence>
<organism evidence="8 9">
    <name type="scientific">Bdellovibrio bacteriovorus</name>
    <dbReference type="NCBI Taxonomy" id="959"/>
    <lineage>
        <taxon>Bacteria</taxon>
        <taxon>Pseudomonadati</taxon>
        <taxon>Bdellovibrionota</taxon>
        <taxon>Bdellovibrionia</taxon>
        <taxon>Bdellovibrionales</taxon>
        <taxon>Pseudobdellovibrionaceae</taxon>
        <taxon>Bdellovibrio</taxon>
    </lineage>
</organism>
<evidence type="ECO:0000313" key="8">
    <source>
        <dbReference type="EMBL" id="KYG63887.1"/>
    </source>
</evidence>
<accession>A0A150WJC2</accession>
<evidence type="ECO:0000256" key="2">
    <source>
        <dbReference type="ARBA" id="ARBA00022692"/>
    </source>
</evidence>
<dbReference type="EMBL" id="LUKE01000003">
    <property type="protein sequence ID" value="KYG63887.1"/>
    <property type="molecule type" value="Genomic_DNA"/>
</dbReference>
<feature type="region of interest" description="Disordered" evidence="5">
    <location>
        <begin position="1"/>
        <end position="35"/>
    </location>
</feature>
<feature type="transmembrane region" description="Helical" evidence="6">
    <location>
        <begin position="168"/>
        <end position="190"/>
    </location>
</feature>
<keyword evidence="2 6" id="KW-0812">Transmembrane</keyword>
<evidence type="ECO:0000256" key="6">
    <source>
        <dbReference type="SAM" id="Phobius"/>
    </source>
</evidence>
<feature type="domain" description="RDD" evidence="7">
    <location>
        <begin position="76"/>
        <end position="187"/>
    </location>
</feature>
<dbReference type="Proteomes" id="UP000075320">
    <property type="component" value="Unassembled WGS sequence"/>
</dbReference>
<keyword evidence="9" id="KW-1185">Reference proteome</keyword>
<evidence type="ECO:0000256" key="5">
    <source>
        <dbReference type="SAM" id="MobiDB-lite"/>
    </source>
</evidence>
<feature type="transmembrane region" description="Helical" evidence="6">
    <location>
        <begin position="70"/>
        <end position="98"/>
    </location>
</feature>
<evidence type="ECO:0000313" key="9">
    <source>
        <dbReference type="Proteomes" id="UP000075320"/>
    </source>
</evidence>
<reference evidence="8 9" key="1">
    <citation type="submission" date="2016-03" db="EMBL/GenBank/DDBJ databases">
        <authorList>
            <person name="Ploux O."/>
        </authorList>
    </citation>
    <scope>NUCLEOTIDE SEQUENCE [LARGE SCALE GENOMIC DNA]</scope>
    <source>
        <strain evidence="8 9">R0</strain>
    </source>
</reference>